<dbReference type="Gene3D" id="1.20.1250.20">
    <property type="entry name" value="MFS general substrate transporter like domains"/>
    <property type="match status" value="1"/>
</dbReference>
<gene>
    <name evidence="10" type="ORF">NKR23_g6875</name>
</gene>
<evidence type="ECO:0000259" key="9">
    <source>
        <dbReference type="PROSITE" id="PS50850"/>
    </source>
</evidence>
<dbReference type="PROSITE" id="PS00216">
    <property type="entry name" value="SUGAR_TRANSPORT_1"/>
    <property type="match status" value="1"/>
</dbReference>
<feature type="transmembrane region" description="Helical" evidence="8">
    <location>
        <begin position="64"/>
        <end position="83"/>
    </location>
</feature>
<dbReference type="GO" id="GO:0005351">
    <property type="term" value="F:carbohydrate:proton symporter activity"/>
    <property type="evidence" value="ECO:0007669"/>
    <property type="project" value="TreeGrafter"/>
</dbReference>
<dbReference type="InterPro" id="IPR005829">
    <property type="entry name" value="Sugar_transporter_CS"/>
</dbReference>
<evidence type="ECO:0000256" key="7">
    <source>
        <dbReference type="RuleBase" id="RU003346"/>
    </source>
</evidence>
<comment type="similarity">
    <text evidence="2 7">Belongs to the major facilitator superfamily. Sugar transporter (TC 2.A.1.1) family.</text>
</comment>
<evidence type="ECO:0000256" key="1">
    <source>
        <dbReference type="ARBA" id="ARBA00004141"/>
    </source>
</evidence>
<dbReference type="PANTHER" id="PTHR48022">
    <property type="entry name" value="PLASTIDIC GLUCOSE TRANSPORTER 4"/>
    <property type="match status" value="1"/>
</dbReference>
<feature type="transmembrane region" description="Helical" evidence="8">
    <location>
        <begin position="338"/>
        <end position="357"/>
    </location>
</feature>
<dbReference type="NCBIfam" id="TIGR00879">
    <property type="entry name" value="SP"/>
    <property type="match status" value="1"/>
</dbReference>
<keyword evidence="5 8" id="KW-1133">Transmembrane helix</keyword>
<evidence type="ECO:0000313" key="10">
    <source>
        <dbReference type="EMBL" id="KAJ9142977.1"/>
    </source>
</evidence>
<feature type="transmembrane region" description="Helical" evidence="8">
    <location>
        <begin position="439"/>
        <end position="458"/>
    </location>
</feature>
<sequence>METHERRYVSSLVPRSPIVLTALIIGASAITSTTLGYDGSMTNGLNILPQYNDYFHLETATRSLLTSAIWIGGALSTPFGGYISDRWGRKHGMFWAAIISLVGVILQTAAQNIAMFVIGRMVIGFGTTMSKVATPTYVSETTPMRWRAFALGIFYDFWYVGGLIAAGVTYGTFQLSGTWAWRAPSILQGLPSIFCLAILPFVPESPRWLIYQDRLEDGLEVLAITSGGGSRAHPVVVTEFNEITDTIRFEKEAGTKKDWVEPFRTPVNRKRMSLALSVAVIGSVSGNTVISYYLGDMLDQAGIRDTTEQLQVNIVLSVFCLIVSLLGTSLAERMGRRFLAIGSTAGMVIFMFLVGALTRFYTSGGNLSGSYATVAAIFLFQGSYSFGWTPLSVMYPPEVLHYSIRASGMAIYTLSIALMGIFTTYVFPFALDGIGWKTYMVFGSWDLLELAYVAMFWIETRGKTLEEVDALIDVSHTDAPDLATVLSGKVQVLTGLESEVERHTAGTRRINKDTA</sequence>
<feature type="transmembrane region" description="Helical" evidence="8">
    <location>
        <begin position="146"/>
        <end position="173"/>
    </location>
</feature>
<dbReference type="InterPro" id="IPR005828">
    <property type="entry name" value="MFS_sugar_transport-like"/>
</dbReference>
<feature type="transmembrane region" description="Helical" evidence="8">
    <location>
        <begin position="314"/>
        <end position="331"/>
    </location>
</feature>
<keyword evidence="10" id="KW-0762">Sugar transport</keyword>
<evidence type="ECO:0000256" key="5">
    <source>
        <dbReference type="ARBA" id="ARBA00022989"/>
    </source>
</evidence>
<proteinExistence type="inferred from homology"/>
<dbReference type="PANTHER" id="PTHR48022:SF31">
    <property type="entry name" value="HEXOSE TRANSPORTER"/>
    <property type="match status" value="1"/>
</dbReference>
<feature type="transmembrane region" description="Helical" evidence="8">
    <location>
        <begin position="116"/>
        <end position="134"/>
    </location>
</feature>
<evidence type="ECO:0000313" key="11">
    <source>
        <dbReference type="Proteomes" id="UP001174694"/>
    </source>
</evidence>
<evidence type="ECO:0000256" key="3">
    <source>
        <dbReference type="ARBA" id="ARBA00022448"/>
    </source>
</evidence>
<dbReference type="InterPro" id="IPR036259">
    <property type="entry name" value="MFS_trans_sf"/>
</dbReference>
<dbReference type="InterPro" id="IPR050360">
    <property type="entry name" value="MFS_Sugar_Transporters"/>
</dbReference>
<dbReference type="Pfam" id="PF00083">
    <property type="entry name" value="Sugar_tr"/>
    <property type="match status" value="1"/>
</dbReference>
<dbReference type="FunFam" id="1.20.1250.20:FF:000134">
    <property type="entry name" value="MFS sugar transporter protein"/>
    <property type="match status" value="1"/>
</dbReference>
<feature type="transmembrane region" description="Helical" evidence="8">
    <location>
        <begin position="179"/>
        <end position="202"/>
    </location>
</feature>
<dbReference type="Proteomes" id="UP001174694">
    <property type="component" value="Unassembled WGS sequence"/>
</dbReference>
<evidence type="ECO:0000256" key="8">
    <source>
        <dbReference type="SAM" id="Phobius"/>
    </source>
</evidence>
<organism evidence="10 11">
    <name type="scientific">Pleurostoma richardsiae</name>
    <dbReference type="NCBI Taxonomy" id="41990"/>
    <lineage>
        <taxon>Eukaryota</taxon>
        <taxon>Fungi</taxon>
        <taxon>Dikarya</taxon>
        <taxon>Ascomycota</taxon>
        <taxon>Pezizomycotina</taxon>
        <taxon>Sordariomycetes</taxon>
        <taxon>Sordariomycetidae</taxon>
        <taxon>Calosphaeriales</taxon>
        <taxon>Pleurostomataceae</taxon>
        <taxon>Pleurostoma</taxon>
    </lineage>
</organism>
<keyword evidence="6 8" id="KW-0472">Membrane</keyword>
<accession>A0AA38VNK2</accession>
<dbReference type="InterPro" id="IPR003663">
    <property type="entry name" value="Sugar/inositol_transpt"/>
</dbReference>
<dbReference type="AlphaFoldDB" id="A0AA38VNK2"/>
<evidence type="ECO:0000256" key="2">
    <source>
        <dbReference type="ARBA" id="ARBA00010992"/>
    </source>
</evidence>
<feature type="transmembrane region" description="Helical" evidence="8">
    <location>
        <begin position="369"/>
        <end position="388"/>
    </location>
</feature>
<comment type="caution">
    <text evidence="10">The sequence shown here is derived from an EMBL/GenBank/DDBJ whole genome shotgun (WGS) entry which is preliminary data.</text>
</comment>
<dbReference type="GO" id="GO:0016020">
    <property type="term" value="C:membrane"/>
    <property type="evidence" value="ECO:0007669"/>
    <property type="project" value="UniProtKB-SubCell"/>
</dbReference>
<reference evidence="10" key="1">
    <citation type="submission" date="2022-07" db="EMBL/GenBank/DDBJ databases">
        <title>Fungi with potential for degradation of polypropylene.</title>
        <authorList>
            <person name="Gostincar C."/>
        </authorList>
    </citation>
    <scope>NUCLEOTIDE SEQUENCE</scope>
    <source>
        <strain evidence="10">EXF-13308</strain>
    </source>
</reference>
<keyword evidence="3 7" id="KW-0813">Transport</keyword>
<comment type="subcellular location">
    <subcellularLocation>
        <location evidence="1">Membrane</location>
        <topology evidence="1">Multi-pass membrane protein</topology>
    </subcellularLocation>
</comment>
<name>A0AA38VNK2_9PEZI</name>
<feature type="transmembrane region" description="Helical" evidence="8">
    <location>
        <begin position="409"/>
        <end position="427"/>
    </location>
</feature>
<evidence type="ECO:0000256" key="4">
    <source>
        <dbReference type="ARBA" id="ARBA00022692"/>
    </source>
</evidence>
<dbReference type="PROSITE" id="PS50850">
    <property type="entry name" value="MFS"/>
    <property type="match status" value="1"/>
</dbReference>
<feature type="transmembrane region" description="Helical" evidence="8">
    <location>
        <begin position="12"/>
        <end position="31"/>
    </location>
</feature>
<feature type="transmembrane region" description="Helical" evidence="8">
    <location>
        <begin position="92"/>
        <end position="110"/>
    </location>
</feature>
<keyword evidence="4 8" id="KW-0812">Transmembrane</keyword>
<feature type="transmembrane region" description="Helical" evidence="8">
    <location>
        <begin position="274"/>
        <end position="294"/>
    </location>
</feature>
<keyword evidence="11" id="KW-1185">Reference proteome</keyword>
<evidence type="ECO:0000256" key="6">
    <source>
        <dbReference type="ARBA" id="ARBA00023136"/>
    </source>
</evidence>
<dbReference type="EMBL" id="JANBVO010000020">
    <property type="protein sequence ID" value="KAJ9142977.1"/>
    <property type="molecule type" value="Genomic_DNA"/>
</dbReference>
<dbReference type="InterPro" id="IPR020846">
    <property type="entry name" value="MFS_dom"/>
</dbReference>
<feature type="domain" description="Major facilitator superfamily (MFS) profile" evidence="9">
    <location>
        <begin position="24"/>
        <end position="461"/>
    </location>
</feature>
<dbReference type="SUPFAM" id="SSF103473">
    <property type="entry name" value="MFS general substrate transporter"/>
    <property type="match status" value="1"/>
</dbReference>
<protein>
    <submittedName>
        <fullName evidence="10">MFS sugar transporter-like protein</fullName>
    </submittedName>
</protein>